<accession>A0A8C8WQJ1</accession>
<feature type="region of interest" description="Disordered" evidence="1">
    <location>
        <begin position="1"/>
        <end position="63"/>
    </location>
</feature>
<dbReference type="AlphaFoldDB" id="A0A8C8WQJ1"/>
<reference evidence="2" key="2">
    <citation type="submission" date="2025-08" db="UniProtKB">
        <authorList>
            <consortium name="Ensembl"/>
        </authorList>
    </citation>
    <scope>IDENTIFICATION</scope>
</reference>
<feature type="region of interest" description="Disordered" evidence="1">
    <location>
        <begin position="167"/>
        <end position="247"/>
    </location>
</feature>
<name>A0A8C8WQJ1_PANLE</name>
<evidence type="ECO:0000256" key="1">
    <source>
        <dbReference type="SAM" id="MobiDB-lite"/>
    </source>
</evidence>
<feature type="compositionally biased region" description="Basic residues" evidence="1">
    <location>
        <begin position="217"/>
        <end position="226"/>
    </location>
</feature>
<evidence type="ECO:0000313" key="2">
    <source>
        <dbReference type="Ensembl" id="ENSPLOP00000006663.1"/>
    </source>
</evidence>
<protein>
    <submittedName>
        <fullName evidence="2">Uncharacterized protein</fullName>
    </submittedName>
</protein>
<evidence type="ECO:0000313" key="3">
    <source>
        <dbReference type="Proteomes" id="UP000694399"/>
    </source>
</evidence>
<reference evidence="2" key="1">
    <citation type="journal article" date="2019" name="bioRxiv">
        <title>Long live the king: chromosome-level assembly of the lion (Panthera leo) using linked-read, Hi-C, and long read data.</title>
        <authorList>
            <person name="Armstrong E.E."/>
            <person name="Taylor R.W."/>
            <person name="Miller D.E."/>
            <person name="Kaelin C."/>
            <person name="Barsh G."/>
            <person name="Hadly E.A."/>
            <person name="Petrov D."/>
        </authorList>
    </citation>
    <scope>NUCLEOTIDE SEQUENCE [LARGE SCALE GENOMIC DNA]</scope>
</reference>
<dbReference type="Pfam" id="PF15991">
    <property type="entry name" value="G_path_suppress"/>
    <property type="match status" value="1"/>
</dbReference>
<proteinExistence type="predicted"/>
<dbReference type="GO" id="GO:0006357">
    <property type="term" value="P:regulation of transcription by RNA polymerase II"/>
    <property type="evidence" value="ECO:0007669"/>
    <property type="project" value="TreeGrafter"/>
</dbReference>
<dbReference type="GO" id="GO:0003712">
    <property type="term" value="F:transcription coregulator activity"/>
    <property type="evidence" value="ECO:0007669"/>
    <property type="project" value="TreeGrafter"/>
</dbReference>
<feature type="compositionally biased region" description="Basic and acidic residues" evidence="1">
    <location>
        <begin position="22"/>
        <end position="62"/>
    </location>
</feature>
<keyword evidence="3" id="KW-1185">Reference proteome</keyword>
<dbReference type="PANTHER" id="PTHR22654:SF2">
    <property type="entry name" value="G PROTEIN PATHWAY SUPPRESSOR 2"/>
    <property type="match status" value="1"/>
</dbReference>
<sequence>TTRHLSTGYSCAPHPGSGFQWEHTEHEMEEVGRMMGQKTKEEKEKRKEKKELEGRMSPEKTQEQILKLPEKLCPPPPPLQEEKHQLFLQLKKKEFSHEGETGRPGEQSTLTTASAMYEQSWMVRPELTSSAWEDTASGAPSGQTTAKQVLGPQVLTTQSRVGSAAAFVGTPEPRAIPQPGSAYGSARPAPDSRPTQSTHSAGEQLRAREQHVPAGRGRSRSRHRLTPRTAAFRPPRHGRQEQKPRELTCPSQGFQPACPLVHLSAFLCLLYPQRPGVLVVLCGRNREKCVYCIFLEEKSGPHWFSMAK</sequence>
<dbReference type="Proteomes" id="UP000694399">
    <property type="component" value="Chromosome D1"/>
</dbReference>
<reference evidence="2" key="3">
    <citation type="submission" date="2025-09" db="UniProtKB">
        <authorList>
            <consortium name="Ensembl"/>
        </authorList>
    </citation>
    <scope>IDENTIFICATION</scope>
</reference>
<dbReference type="PANTHER" id="PTHR22654">
    <property type="entry name" value="G PROTEIN PATHWAY SUPPRESSOR 2"/>
    <property type="match status" value="1"/>
</dbReference>
<dbReference type="Ensembl" id="ENSPLOT00000007369.1">
    <property type="protein sequence ID" value="ENSPLOP00000006663.1"/>
    <property type="gene ID" value="ENSPLOG00000004889.1"/>
</dbReference>
<dbReference type="GO" id="GO:0005667">
    <property type="term" value="C:transcription regulator complex"/>
    <property type="evidence" value="ECO:0007669"/>
    <property type="project" value="TreeGrafter"/>
</dbReference>
<dbReference type="InterPro" id="IPR026094">
    <property type="entry name" value="GPS2"/>
</dbReference>
<organism evidence="2 3">
    <name type="scientific">Panthera leo</name>
    <name type="common">Lion</name>
    <dbReference type="NCBI Taxonomy" id="9689"/>
    <lineage>
        <taxon>Eukaryota</taxon>
        <taxon>Metazoa</taxon>
        <taxon>Chordata</taxon>
        <taxon>Craniata</taxon>
        <taxon>Vertebrata</taxon>
        <taxon>Euteleostomi</taxon>
        <taxon>Mammalia</taxon>
        <taxon>Eutheria</taxon>
        <taxon>Laurasiatheria</taxon>
        <taxon>Carnivora</taxon>
        <taxon>Feliformia</taxon>
        <taxon>Felidae</taxon>
        <taxon>Pantherinae</taxon>
        <taxon>Panthera</taxon>
    </lineage>
</organism>